<evidence type="ECO:0000256" key="1">
    <source>
        <dbReference type="SAM" id="MobiDB-lite"/>
    </source>
</evidence>
<protein>
    <submittedName>
        <fullName evidence="2">Str. FM013</fullName>
    </submittedName>
</protein>
<feature type="compositionally biased region" description="Polar residues" evidence="1">
    <location>
        <begin position="161"/>
        <end position="171"/>
    </location>
</feature>
<dbReference type="Proteomes" id="UP000053732">
    <property type="component" value="Unassembled WGS sequence"/>
</dbReference>
<dbReference type="AlphaFoldDB" id="A0A0G4P1P3"/>
<evidence type="ECO:0000313" key="2">
    <source>
        <dbReference type="EMBL" id="CRL20242.1"/>
    </source>
</evidence>
<name>A0A0G4P1P3_PENC3</name>
<evidence type="ECO:0000313" key="3">
    <source>
        <dbReference type="Proteomes" id="UP000053732"/>
    </source>
</evidence>
<feature type="compositionally biased region" description="Low complexity" evidence="1">
    <location>
        <begin position="61"/>
        <end position="72"/>
    </location>
</feature>
<feature type="region of interest" description="Disordered" evidence="1">
    <location>
        <begin position="152"/>
        <end position="197"/>
    </location>
</feature>
<reference evidence="2 3" key="1">
    <citation type="journal article" date="2014" name="Nat. Commun.">
        <title>Multiple recent horizontal transfers of a large genomic region in cheese making fungi.</title>
        <authorList>
            <person name="Cheeseman K."/>
            <person name="Ropars J."/>
            <person name="Renault P."/>
            <person name="Dupont J."/>
            <person name="Gouzy J."/>
            <person name="Branca A."/>
            <person name="Abraham A.L."/>
            <person name="Ceppi M."/>
            <person name="Conseiller E."/>
            <person name="Debuchy R."/>
            <person name="Malagnac F."/>
            <person name="Goarin A."/>
            <person name="Silar P."/>
            <person name="Lacoste S."/>
            <person name="Sallet E."/>
            <person name="Bensimon A."/>
            <person name="Giraud T."/>
            <person name="Brygoo Y."/>
        </authorList>
    </citation>
    <scope>NUCLEOTIDE SEQUENCE [LARGE SCALE GENOMIC DNA]</scope>
    <source>
        <strain evidence="3">FM 013</strain>
    </source>
</reference>
<organism evidence="2 3">
    <name type="scientific">Penicillium camemberti (strain FM 013)</name>
    <dbReference type="NCBI Taxonomy" id="1429867"/>
    <lineage>
        <taxon>Eukaryota</taxon>
        <taxon>Fungi</taxon>
        <taxon>Dikarya</taxon>
        <taxon>Ascomycota</taxon>
        <taxon>Pezizomycotina</taxon>
        <taxon>Eurotiomycetes</taxon>
        <taxon>Eurotiomycetidae</taxon>
        <taxon>Eurotiales</taxon>
        <taxon>Aspergillaceae</taxon>
        <taxon>Penicillium</taxon>
    </lineage>
</organism>
<feature type="region of interest" description="Disordered" evidence="1">
    <location>
        <begin position="49"/>
        <end position="94"/>
    </location>
</feature>
<dbReference type="EMBL" id="HG793137">
    <property type="protein sequence ID" value="CRL20242.1"/>
    <property type="molecule type" value="Genomic_DNA"/>
</dbReference>
<proteinExistence type="predicted"/>
<accession>A0A0G4P1P3</accession>
<keyword evidence="3" id="KW-1185">Reference proteome</keyword>
<gene>
    <name evidence="2" type="ORF">PCAMFM013_S004g000182</name>
</gene>
<feature type="compositionally biased region" description="Polar residues" evidence="1">
    <location>
        <begin position="49"/>
        <end position="58"/>
    </location>
</feature>
<sequence>MECVGTRIPYAKWRLSAFRQLLATSQAQAASRGISTSRQTDQLNEITLGTKTDNSNPNSVPPSQRLPQSPLLTRPRPGTEKNRKRRPTTQEEADLLKNPWALMLASPARMCSVTGARLPSALMGTWGLVRQPNSDKLHMMPVGLLQDSLQSNKTKKLGSSPEPTISGQQETPDPEKQGQEEDPLDTSPIPTSPDKQTGRQLVLRIAEILPLIQSISAPLSKKGGKRPPIMRLLPFRWKHPQGPVTAHEEKRIVWSEDTPEFMLRRMRDVVVKKLGAVLEKYKRVGTSNGVWRALDLPEYSDAALKEALGSLEQFDRMECGGVLLLGSKNSATAGHTSQSSGSLDSVALTQTGSKVPVFDLSVLFSESDMNKLRESHGQLQHTALFFRPEEQLGIDAMISLWKIKRLLEGVDPAEK</sequence>
<dbReference type="STRING" id="1429867.A0A0G4P1P3"/>